<evidence type="ECO:0000313" key="2">
    <source>
        <dbReference type="EMBL" id="GMI85355.1"/>
    </source>
</evidence>
<accession>A0A9W7M4C6</accession>
<dbReference type="PANTHER" id="PTHR46508:SF2">
    <property type="entry name" value="INCREASED DNA METHYLATION 1"/>
    <property type="match status" value="1"/>
</dbReference>
<comment type="caution">
    <text evidence="2">The sequence shown here is derived from an EMBL/GenBank/DDBJ whole genome shotgun (WGS) entry which is preliminary data.</text>
</comment>
<dbReference type="Pfam" id="PF23209">
    <property type="entry name" value="IDM1_C"/>
    <property type="match status" value="1"/>
</dbReference>
<name>A0A9W7M4C6_HIBTR</name>
<dbReference type="Proteomes" id="UP001165190">
    <property type="component" value="Unassembled WGS sequence"/>
</dbReference>
<dbReference type="PANTHER" id="PTHR46508">
    <property type="entry name" value="PHD FINGER FAMILY PROTEIN"/>
    <property type="match status" value="1"/>
</dbReference>
<protein>
    <submittedName>
        <fullName evidence="2">Increased DNA methylation 1, REPRESSOR OF SILENCING 4</fullName>
    </submittedName>
</protein>
<sequence length="87" mass="9846">MYSRRSKSLLPQRLALKAECNSKLAVALSIVEESFQSMVDPRTGVDMIPQLLYSWGSDFARLDFSGIYTLVLEKDDLLISVASIRQY</sequence>
<keyword evidence="3" id="KW-1185">Reference proteome</keyword>
<dbReference type="InterPro" id="IPR056511">
    <property type="entry name" value="IDM1_C"/>
</dbReference>
<dbReference type="EMBL" id="BSYR01000020">
    <property type="protein sequence ID" value="GMI85355.1"/>
    <property type="molecule type" value="Genomic_DNA"/>
</dbReference>
<gene>
    <name evidence="2" type="ORF">HRI_002204800</name>
</gene>
<evidence type="ECO:0000313" key="3">
    <source>
        <dbReference type="Proteomes" id="UP001165190"/>
    </source>
</evidence>
<proteinExistence type="predicted"/>
<reference evidence="2" key="1">
    <citation type="submission" date="2023-05" db="EMBL/GenBank/DDBJ databases">
        <title>Genome and transcriptome analyses reveal genes involved in the formation of fine ridges on petal epidermal cells in Hibiscus trionum.</title>
        <authorList>
            <person name="Koshimizu S."/>
            <person name="Masuda S."/>
            <person name="Ishii T."/>
            <person name="Shirasu K."/>
            <person name="Hoshino A."/>
            <person name="Arita M."/>
        </authorList>
    </citation>
    <scope>NUCLEOTIDE SEQUENCE</scope>
    <source>
        <strain evidence="2">Hamamatsu line</strain>
    </source>
</reference>
<dbReference type="OrthoDB" id="1726615at2759"/>
<evidence type="ECO:0000259" key="1">
    <source>
        <dbReference type="Pfam" id="PF23209"/>
    </source>
</evidence>
<feature type="domain" description="Increased DNA methylation 1 C-terminal" evidence="1">
    <location>
        <begin position="35"/>
        <end position="85"/>
    </location>
</feature>
<dbReference type="AlphaFoldDB" id="A0A9W7M4C6"/>
<organism evidence="2 3">
    <name type="scientific">Hibiscus trionum</name>
    <name type="common">Flower of an hour</name>
    <dbReference type="NCBI Taxonomy" id="183268"/>
    <lineage>
        <taxon>Eukaryota</taxon>
        <taxon>Viridiplantae</taxon>
        <taxon>Streptophyta</taxon>
        <taxon>Embryophyta</taxon>
        <taxon>Tracheophyta</taxon>
        <taxon>Spermatophyta</taxon>
        <taxon>Magnoliopsida</taxon>
        <taxon>eudicotyledons</taxon>
        <taxon>Gunneridae</taxon>
        <taxon>Pentapetalae</taxon>
        <taxon>rosids</taxon>
        <taxon>malvids</taxon>
        <taxon>Malvales</taxon>
        <taxon>Malvaceae</taxon>
        <taxon>Malvoideae</taxon>
        <taxon>Hibiscus</taxon>
    </lineage>
</organism>